<dbReference type="PANTHER" id="PTHR32343">
    <property type="entry name" value="SERINE/ARGININE-RICH SPLICING FACTOR"/>
    <property type="match status" value="1"/>
</dbReference>
<dbReference type="InterPro" id="IPR012677">
    <property type="entry name" value="Nucleotide-bd_a/b_plait_sf"/>
</dbReference>
<dbReference type="InterPro" id="IPR035979">
    <property type="entry name" value="RBD_domain_sf"/>
</dbReference>
<feature type="non-terminal residue" evidence="3">
    <location>
        <position position="1"/>
    </location>
</feature>
<dbReference type="PANTHER" id="PTHR32343:SF30">
    <property type="entry name" value="POLYADENYLATE-BINDING PROTEIN-INTERACTING PROTEIN 12"/>
    <property type="match status" value="1"/>
</dbReference>
<evidence type="ECO:0000256" key="1">
    <source>
        <dbReference type="PROSITE-ProRule" id="PRU00176"/>
    </source>
</evidence>
<dbReference type="EMBL" id="JAGKQM010000015">
    <property type="protein sequence ID" value="KAH0879853.1"/>
    <property type="molecule type" value="Genomic_DNA"/>
</dbReference>
<proteinExistence type="predicted"/>
<evidence type="ECO:0000259" key="2">
    <source>
        <dbReference type="PROSITE" id="PS50102"/>
    </source>
</evidence>
<dbReference type="PROSITE" id="PS50102">
    <property type="entry name" value="RRM"/>
    <property type="match status" value="1"/>
</dbReference>
<feature type="non-terminal residue" evidence="3">
    <location>
        <position position="266"/>
    </location>
</feature>
<dbReference type="InterPro" id="IPR000504">
    <property type="entry name" value="RRM_dom"/>
</dbReference>
<name>A0ABQ7ZI91_BRANA</name>
<gene>
    <name evidence="3" type="ORF">HID58_067247</name>
</gene>
<dbReference type="Proteomes" id="UP000824890">
    <property type="component" value="Unassembled WGS sequence"/>
</dbReference>
<sequence>SSSSFPNSFIHGELAPSSSSVALRHHHICRLSLSLLLLIPFIWETTIYKKQKMNPQTSMALREDVIQRIVYVSDIDQQAEDEHEMRARTIYYTNIDTKLTLMSLHVTQTDIKLFFEAACGEVYRLRLLGDYHHPTRISFVEFVMAESAVTTLNCSGVLLGSLQIRVSPSNTPVCSRAISALPDMVFPFPQSENMNLDDRGGKAWSCGGDASIAVRRFSWVSQYCFLYCEYPTGENVAWLFLGVANTSIILRDDEFLNYLKDHQKNF</sequence>
<dbReference type="InterPro" id="IPR034825">
    <property type="entry name" value="CID8-like_RRM2"/>
</dbReference>
<keyword evidence="4" id="KW-1185">Reference proteome</keyword>
<protein>
    <recommendedName>
        <fullName evidence="2">RRM domain-containing protein</fullName>
    </recommendedName>
</protein>
<organism evidence="3 4">
    <name type="scientific">Brassica napus</name>
    <name type="common">Rape</name>
    <dbReference type="NCBI Taxonomy" id="3708"/>
    <lineage>
        <taxon>Eukaryota</taxon>
        <taxon>Viridiplantae</taxon>
        <taxon>Streptophyta</taxon>
        <taxon>Embryophyta</taxon>
        <taxon>Tracheophyta</taxon>
        <taxon>Spermatophyta</taxon>
        <taxon>Magnoliopsida</taxon>
        <taxon>eudicotyledons</taxon>
        <taxon>Gunneridae</taxon>
        <taxon>Pentapetalae</taxon>
        <taxon>rosids</taxon>
        <taxon>malvids</taxon>
        <taxon>Brassicales</taxon>
        <taxon>Brassicaceae</taxon>
        <taxon>Brassiceae</taxon>
        <taxon>Brassica</taxon>
    </lineage>
</organism>
<evidence type="ECO:0000313" key="3">
    <source>
        <dbReference type="EMBL" id="KAH0879853.1"/>
    </source>
</evidence>
<dbReference type="Gene3D" id="3.30.70.330">
    <property type="match status" value="1"/>
</dbReference>
<comment type="caution">
    <text evidence="3">The sequence shown here is derived from an EMBL/GenBank/DDBJ whole genome shotgun (WGS) entry which is preliminary data.</text>
</comment>
<feature type="domain" description="RRM" evidence="2">
    <location>
        <begin position="88"/>
        <end position="171"/>
    </location>
</feature>
<dbReference type="SUPFAM" id="SSF54928">
    <property type="entry name" value="RNA-binding domain, RBD"/>
    <property type="match status" value="1"/>
</dbReference>
<dbReference type="CDD" id="cd12460">
    <property type="entry name" value="RRM2_CID8_like"/>
    <property type="match status" value="1"/>
</dbReference>
<reference evidence="3 4" key="1">
    <citation type="submission" date="2021-05" db="EMBL/GenBank/DDBJ databases">
        <title>Genome Assembly of Synthetic Allotetraploid Brassica napus Reveals Homoeologous Exchanges between Subgenomes.</title>
        <authorList>
            <person name="Davis J.T."/>
        </authorList>
    </citation>
    <scope>NUCLEOTIDE SEQUENCE [LARGE SCALE GENOMIC DNA]</scope>
    <source>
        <strain evidence="4">cv. Da-Ae</strain>
        <tissue evidence="3">Seedling</tissue>
    </source>
</reference>
<keyword evidence="1" id="KW-0694">RNA-binding</keyword>
<evidence type="ECO:0000313" key="4">
    <source>
        <dbReference type="Proteomes" id="UP000824890"/>
    </source>
</evidence>
<accession>A0ABQ7ZI91</accession>